<gene>
    <name evidence="2" type="ORF">MJ923_06280</name>
</gene>
<feature type="transmembrane region" description="Helical" evidence="1">
    <location>
        <begin position="219"/>
        <end position="243"/>
    </location>
</feature>
<feature type="transmembrane region" description="Helical" evidence="1">
    <location>
        <begin position="123"/>
        <end position="147"/>
    </location>
</feature>
<comment type="caution">
    <text evidence="2">The sequence shown here is derived from an EMBL/GenBank/DDBJ whole genome shotgun (WGS) entry which is preliminary data.</text>
</comment>
<feature type="transmembrane region" description="Helical" evidence="1">
    <location>
        <begin position="375"/>
        <end position="400"/>
    </location>
</feature>
<feature type="transmembrane region" description="Helical" evidence="1">
    <location>
        <begin position="20"/>
        <end position="44"/>
    </location>
</feature>
<feature type="transmembrane region" description="Helical" evidence="1">
    <location>
        <begin position="188"/>
        <end position="207"/>
    </location>
</feature>
<sequence>MDPQTHIAQTADERLIYRAISLTFVVWLLGGLYLLAPVLGWVLLARLVRRKLSQPKHDKPLSWPLYAWALAMVVMLLALVIGHLTMELGTAKLIKSSIGWAKGWALMALFMLAAALPVRPEVIFRACCLVCKQAVLLMPLFVLAWLLHLPQTLWVSPTQLIGGPGPEFFSVSLYEIDPGSHTPRWRLFTPWAPALGLMGNLYFICALEEKNTGYRRWGLAGSILMILLSQSRLAIACVVLVMGLRLLLASFRHPWVYLLAAPGMMLAGCVGGVIIERAEAGMQAVKAARAGSTRVRQALGDIALERWWNEAIVWGHGIVERGPHMVEYMPIGSHHTWYGLLFVKGLAGAIALGFAFGASFLHLLPHVSRLPSARLGLSLLLMLFLYTFGENLEILSYLFWPALMLIGRAHLDCGKAVRKMQNARIASGNKQK</sequence>
<feature type="transmembrane region" description="Helical" evidence="1">
    <location>
        <begin position="337"/>
        <end position="363"/>
    </location>
</feature>
<dbReference type="RefSeq" id="WP_240590374.1">
    <property type="nucleotide sequence ID" value="NZ_JAKUDL010000002.1"/>
</dbReference>
<proteinExistence type="predicted"/>
<reference evidence="2 3" key="1">
    <citation type="submission" date="2022-02" db="EMBL/GenBank/DDBJ databases">
        <title>The genome sequence of Shewanella sp. 3B26.</title>
        <authorList>
            <person name="Du J."/>
        </authorList>
    </citation>
    <scope>NUCLEOTIDE SEQUENCE [LARGE SCALE GENOMIC DNA]</scope>
    <source>
        <strain evidence="2 3">3B26</strain>
    </source>
</reference>
<keyword evidence="1" id="KW-0812">Transmembrane</keyword>
<keyword evidence="1" id="KW-1133">Transmembrane helix</keyword>
<feature type="transmembrane region" description="Helical" evidence="1">
    <location>
        <begin position="255"/>
        <end position="275"/>
    </location>
</feature>
<accession>A0AAJ1BFU5</accession>
<keyword evidence="1" id="KW-0472">Membrane</keyword>
<evidence type="ECO:0000313" key="2">
    <source>
        <dbReference type="EMBL" id="MCH4293911.1"/>
    </source>
</evidence>
<evidence type="ECO:0000313" key="3">
    <source>
        <dbReference type="Proteomes" id="UP001297581"/>
    </source>
</evidence>
<dbReference type="AlphaFoldDB" id="A0AAJ1BFU5"/>
<feature type="transmembrane region" description="Helical" evidence="1">
    <location>
        <begin position="98"/>
        <end position="116"/>
    </location>
</feature>
<evidence type="ECO:0000256" key="1">
    <source>
        <dbReference type="SAM" id="Phobius"/>
    </source>
</evidence>
<protein>
    <submittedName>
        <fullName evidence="2">O-antigen ligase domain-containing protein</fullName>
    </submittedName>
</protein>
<dbReference type="EMBL" id="JAKUDL010000002">
    <property type="protein sequence ID" value="MCH4293911.1"/>
    <property type="molecule type" value="Genomic_DNA"/>
</dbReference>
<dbReference type="Proteomes" id="UP001297581">
    <property type="component" value="Unassembled WGS sequence"/>
</dbReference>
<keyword evidence="2" id="KW-0436">Ligase</keyword>
<dbReference type="GO" id="GO:0016874">
    <property type="term" value="F:ligase activity"/>
    <property type="evidence" value="ECO:0007669"/>
    <property type="project" value="UniProtKB-KW"/>
</dbReference>
<organism evidence="2 3">
    <name type="scientific">Shewanella zhuhaiensis</name>
    <dbReference type="NCBI Taxonomy" id="2919576"/>
    <lineage>
        <taxon>Bacteria</taxon>
        <taxon>Pseudomonadati</taxon>
        <taxon>Pseudomonadota</taxon>
        <taxon>Gammaproteobacteria</taxon>
        <taxon>Alteromonadales</taxon>
        <taxon>Shewanellaceae</taxon>
        <taxon>Shewanella</taxon>
    </lineage>
</organism>
<feature type="transmembrane region" description="Helical" evidence="1">
    <location>
        <begin position="65"/>
        <end position="86"/>
    </location>
</feature>
<name>A0AAJ1BFU5_9GAMM</name>
<keyword evidence="3" id="KW-1185">Reference proteome</keyword>